<gene>
    <name evidence="2" type="ORF">KDW03_10015</name>
</gene>
<feature type="transmembrane region" description="Helical" evidence="1">
    <location>
        <begin position="53"/>
        <end position="73"/>
    </location>
</feature>
<accession>A0AAX3BC08</accession>
<dbReference type="Proteomes" id="UP001056539">
    <property type="component" value="Chromosome"/>
</dbReference>
<dbReference type="KEGG" id="taqu:KDW03_10015"/>
<name>A0AAX3BC08_9SPIR</name>
<keyword evidence="3" id="KW-1185">Reference proteome</keyword>
<dbReference type="AlphaFoldDB" id="A0AAX3BC08"/>
<evidence type="ECO:0000313" key="3">
    <source>
        <dbReference type="Proteomes" id="UP001056539"/>
    </source>
</evidence>
<sequence>MKKKPNLNFDELKNPAHTYHYSRAERMKRNRNSQEQQTTKWYYRLVGNNRTTLQMLIFYVFLAIVFWFFWWAIRSQAEDKRVFRIGNARFVEVRWIANEQKKGWNVLIDNKSKEVWKLKTIELKVASTVLFFTNATIEIAPNDYVAWFFAYDGERPSIPKLEIKVGE</sequence>
<keyword evidence="1" id="KW-0472">Membrane</keyword>
<reference evidence="2" key="1">
    <citation type="submission" date="2021-04" db="EMBL/GenBank/DDBJ databases">
        <authorList>
            <person name="Postec A."/>
        </authorList>
    </citation>
    <scope>NUCLEOTIDE SEQUENCE</scope>
    <source>
        <strain evidence="2">F1F22</strain>
    </source>
</reference>
<dbReference type="EMBL" id="CP073355">
    <property type="protein sequence ID" value="URA09807.1"/>
    <property type="molecule type" value="Genomic_DNA"/>
</dbReference>
<evidence type="ECO:0000313" key="2">
    <source>
        <dbReference type="EMBL" id="URA09807.1"/>
    </source>
</evidence>
<evidence type="ECO:0000256" key="1">
    <source>
        <dbReference type="SAM" id="Phobius"/>
    </source>
</evidence>
<proteinExistence type="predicted"/>
<organism evidence="2 3">
    <name type="scientific">Thermospira aquatica</name>
    <dbReference type="NCBI Taxonomy" id="2828656"/>
    <lineage>
        <taxon>Bacteria</taxon>
        <taxon>Pseudomonadati</taxon>
        <taxon>Spirochaetota</taxon>
        <taxon>Spirochaetia</taxon>
        <taxon>Brevinematales</taxon>
        <taxon>Thermospiraceae</taxon>
        <taxon>Thermospira</taxon>
    </lineage>
</organism>
<dbReference type="RefSeq" id="WP_271434941.1">
    <property type="nucleotide sequence ID" value="NZ_CP073355.1"/>
</dbReference>
<keyword evidence="1" id="KW-1133">Transmembrane helix</keyword>
<reference evidence="2" key="2">
    <citation type="submission" date="2022-06" db="EMBL/GenBank/DDBJ databases">
        <title>Thermospira aquatica gen. nov., sp. nov.</title>
        <authorList>
            <person name="Ben Ali Gam Z."/>
            <person name="Labat M."/>
        </authorList>
    </citation>
    <scope>NUCLEOTIDE SEQUENCE</scope>
    <source>
        <strain evidence="2">F1F22</strain>
    </source>
</reference>
<keyword evidence="1" id="KW-0812">Transmembrane</keyword>
<protein>
    <submittedName>
        <fullName evidence="2">Uncharacterized protein</fullName>
    </submittedName>
</protein>